<dbReference type="STRING" id="1469647.BC351_03685"/>
<proteinExistence type="predicted"/>
<gene>
    <name evidence="2" type="ORF">BC351_03685</name>
</gene>
<evidence type="ECO:0000259" key="1">
    <source>
        <dbReference type="Pfam" id="PF08242"/>
    </source>
</evidence>
<accession>A0A1V4HK52</accession>
<organism evidence="2 3">
    <name type="scientific">Paenibacillus ferrarius</name>
    <dbReference type="NCBI Taxonomy" id="1469647"/>
    <lineage>
        <taxon>Bacteria</taxon>
        <taxon>Bacillati</taxon>
        <taxon>Bacillota</taxon>
        <taxon>Bacilli</taxon>
        <taxon>Bacillales</taxon>
        <taxon>Paenibacillaceae</taxon>
        <taxon>Paenibacillus</taxon>
    </lineage>
</organism>
<feature type="domain" description="Methyltransferase type 12" evidence="1">
    <location>
        <begin position="48"/>
        <end position="133"/>
    </location>
</feature>
<name>A0A1V4HK52_9BACL</name>
<evidence type="ECO:0000313" key="3">
    <source>
        <dbReference type="Proteomes" id="UP000190626"/>
    </source>
</evidence>
<dbReference type="RefSeq" id="WP_079413031.1">
    <property type="nucleotide sequence ID" value="NZ_MBTG01000012.1"/>
</dbReference>
<dbReference type="InterPro" id="IPR029063">
    <property type="entry name" value="SAM-dependent_MTases_sf"/>
</dbReference>
<dbReference type="Pfam" id="PF08242">
    <property type="entry name" value="Methyltransf_12"/>
    <property type="match status" value="1"/>
</dbReference>
<dbReference type="AlphaFoldDB" id="A0A1V4HK52"/>
<reference evidence="3" key="1">
    <citation type="submission" date="2016-07" db="EMBL/GenBank/DDBJ databases">
        <authorList>
            <person name="Florea S."/>
            <person name="Webb J.S."/>
            <person name="Jaromczyk J."/>
            <person name="Schardl C.L."/>
        </authorList>
    </citation>
    <scope>NUCLEOTIDE SEQUENCE [LARGE SCALE GENOMIC DNA]</scope>
    <source>
        <strain evidence="3">CY1</strain>
    </source>
</reference>
<comment type="caution">
    <text evidence="2">The sequence shown here is derived from an EMBL/GenBank/DDBJ whole genome shotgun (WGS) entry which is preliminary data.</text>
</comment>
<dbReference type="EMBL" id="MBTG01000012">
    <property type="protein sequence ID" value="OPH57632.1"/>
    <property type="molecule type" value="Genomic_DNA"/>
</dbReference>
<dbReference type="Proteomes" id="UP000190626">
    <property type="component" value="Unassembled WGS sequence"/>
</dbReference>
<protein>
    <recommendedName>
        <fullName evidence="1">Methyltransferase type 12 domain-containing protein</fullName>
    </recommendedName>
</protein>
<dbReference type="Gene3D" id="3.40.50.150">
    <property type="entry name" value="Vaccinia Virus protein VP39"/>
    <property type="match status" value="1"/>
</dbReference>
<keyword evidence="3" id="KW-1185">Reference proteome</keyword>
<dbReference type="SUPFAM" id="SSF53335">
    <property type="entry name" value="S-adenosyl-L-methionine-dependent methyltransferases"/>
    <property type="match status" value="1"/>
</dbReference>
<dbReference type="InterPro" id="IPR013217">
    <property type="entry name" value="Methyltransf_12"/>
</dbReference>
<sequence>MSFDYIEFWNENYSHGGDSGSGSYGLLAEFKSQIINDFIHEQQIESVIEFGCGDGNQLLTMSYSNYLGLDVAQSSIRLCKEKFKEDTTKSFMLYKPGLLVNRGFIQADLVVCLDVLYHITDEEDFLSTLSNIFESAKKWVILYTKITTGLEPQEVATIQDRHILHHLMQHSEFTISHVIPQKYPELSSSHFIMLKKK</sequence>
<evidence type="ECO:0000313" key="2">
    <source>
        <dbReference type="EMBL" id="OPH57632.1"/>
    </source>
</evidence>
<dbReference type="OrthoDB" id="9767869at2"/>